<dbReference type="Proteomes" id="UP000298652">
    <property type="component" value="Chromosome 3"/>
</dbReference>
<evidence type="ECO:0000256" key="1">
    <source>
        <dbReference type="SAM" id="MobiDB-lite"/>
    </source>
</evidence>
<evidence type="ECO:0000313" key="3">
    <source>
        <dbReference type="Proteomes" id="UP000298652"/>
    </source>
</evidence>
<gene>
    <name evidence="2" type="ORF">SEVIR_3G247366v2</name>
</gene>
<organism evidence="2 3">
    <name type="scientific">Setaria viridis</name>
    <name type="common">Green bristlegrass</name>
    <name type="synonym">Setaria italica subsp. viridis</name>
    <dbReference type="NCBI Taxonomy" id="4556"/>
    <lineage>
        <taxon>Eukaryota</taxon>
        <taxon>Viridiplantae</taxon>
        <taxon>Streptophyta</taxon>
        <taxon>Embryophyta</taxon>
        <taxon>Tracheophyta</taxon>
        <taxon>Spermatophyta</taxon>
        <taxon>Magnoliopsida</taxon>
        <taxon>Liliopsida</taxon>
        <taxon>Poales</taxon>
        <taxon>Poaceae</taxon>
        <taxon>PACMAD clade</taxon>
        <taxon>Panicoideae</taxon>
        <taxon>Panicodae</taxon>
        <taxon>Paniceae</taxon>
        <taxon>Cenchrinae</taxon>
        <taxon>Setaria</taxon>
    </lineage>
</organism>
<name>A0A4U6VCV1_SETVI</name>
<protein>
    <submittedName>
        <fullName evidence="2">Uncharacterized protein</fullName>
    </submittedName>
</protein>
<feature type="region of interest" description="Disordered" evidence="1">
    <location>
        <begin position="1"/>
        <end position="50"/>
    </location>
</feature>
<evidence type="ECO:0000313" key="2">
    <source>
        <dbReference type="EMBL" id="TKW27280.1"/>
    </source>
</evidence>
<sequence>MNPILQKKSNNCNSGDLTLNGEQVNSGAGQLHRNTQPVQPTEGTSSAPTLRPAQWSAKQLWKAWVGTAQGQVLHVAGFAATTPEGRSLIVQRITEDRATPIACSVNKSLKRLDHLFASCSYTKQVWFAIGILGHANLQMPSAAAQTIDWWHH</sequence>
<dbReference type="Gramene" id="TKW27280">
    <property type="protein sequence ID" value="TKW27280"/>
    <property type="gene ID" value="SEVIR_3G247366v2"/>
</dbReference>
<dbReference type="AlphaFoldDB" id="A0A4U6VCV1"/>
<accession>A0A4U6VCV1</accession>
<reference evidence="2 3" key="1">
    <citation type="submission" date="2019-03" db="EMBL/GenBank/DDBJ databases">
        <title>WGS assembly of Setaria viridis.</title>
        <authorList>
            <person name="Huang P."/>
            <person name="Jenkins J."/>
            <person name="Grimwood J."/>
            <person name="Barry K."/>
            <person name="Healey A."/>
            <person name="Mamidi S."/>
            <person name="Sreedasyam A."/>
            <person name="Shu S."/>
            <person name="Feldman M."/>
            <person name="Wu J."/>
            <person name="Yu Y."/>
            <person name="Chen C."/>
            <person name="Johnson J."/>
            <person name="Rokhsar D."/>
            <person name="Baxter I."/>
            <person name="Schmutz J."/>
            <person name="Brutnell T."/>
            <person name="Kellogg E."/>
        </authorList>
    </citation>
    <scope>NUCLEOTIDE SEQUENCE [LARGE SCALE GENOMIC DNA]</scope>
    <source>
        <strain evidence="3">cv. A10</strain>
    </source>
</reference>
<keyword evidence="3" id="KW-1185">Reference proteome</keyword>
<dbReference type="Gramene" id="TKW27281">
    <property type="protein sequence ID" value="TKW27281"/>
    <property type="gene ID" value="SEVIR_3G247366v2"/>
</dbReference>
<proteinExistence type="predicted"/>
<dbReference type="EMBL" id="CM016554">
    <property type="protein sequence ID" value="TKW27281.1"/>
    <property type="molecule type" value="Genomic_DNA"/>
</dbReference>
<feature type="compositionally biased region" description="Polar residues" evidence="1">
    <location>
        <begin position="7"/>
        <end position="48"/>
    </location>
</feature>
<dbReference type="EMBL" id="CM016554">
    <property type="protein sequence ID" value="TKW27280.1"/>
    <property type="molecule type" value="Genomic_DNA"/>
</dbReference>